<protein>
    <recommendedName>
        <fullName evidence="4">Plant basic secretory protein (BSP) family protein</fullName>
    </recommendedName>
</protein>
<keyword evidence="3" id="KW-1185">Reference proteome</keyword>
<gene>
    <name evidence="2" type="ORF">LIER_01685</name>
</gene>
<accession>A0AAV3NM93</accession>
<comment type="caution">
    <text evidence="2">The sequence shown here is derived from an EMBL/GenBank/DDBJ whole genome shotgun (WGS) entry which is preliminary data.</text>
</comment>
<evidence type="ECO:0000256" key="1">
    <source>
        <dbReference type="SAM" id="SignalP"/>
    </source>
</evidence>
<organism evidence="2 3">
    <name type="scientific">Lithospermum erythrorhizon</name>
    <name type="common">Purple gromwell</name>
    <name type="synonym">Lithospermum officinale var. erythrorhizon</name>
    <dbReference type="NCBI Taxonomy" id="34254"/>
    <lineage>
        <taxon>Eukaryota</taxon>
        <taxon>Viridiplantae</taxon>
        <taxon>Streptophyta</taxon>
        <taxon>Embryophyta</taxon>
        <taxon>Tracheophyta</taxon>
        <taxon>Spermatophyta</taxon>
        <taxon>Magnoliopsida</taxon>
        <taxon>eudicotyledons</taxon>
        <taxon>Gunneridae</taxon>
        <taxon>Pentapetalae</taxon>
        <taxon>asterids</taxon>
        <taxon>lamiids</taxon>
        <taxon>Boraginales</taxon>
        <taxon>Boraginaceae</taxon>
        <taxon>Boraginoideae</taxon>
        <taxon>Lithospermeae</taxon>
        <taxon>Lithospermum</taxon>
    </lineage>
</organism>
<feature type="chain" id="PRO_5043954754" description="Plant basic secretory protein (BSP) family protein" evidence="1">
    <location>
        <begin position="22"/>
        <end position="225"/>
    </location>
</feature>
<keyword evidence="1" id="KW-0732">Signal</keyword>
<dbReference type="PANTHER" id="PTHR33321:SF12">
    <property type="entry name" value="PLANT BASIC SECRETORY PROTEIN (BSP) FAMILY PROTEIN"/>
    <property type="match status" value="1"/>
</dbReference>
<dbReference type="Proteomes" id="UP001454036">
    <property type="component" value="Unassembled WGS sequence"/>
</dbReference>
<evidence type="ECO:0000313" key="2">
    <source>
        <dbReference type="EMBL" id="GAA0140314.1"/>
    </source>
</evidence>
<sequence length="225" mass="25649">MFRFLVFSLPALLLVASFADGSIVEYDVVNNCEAMPGGDRFNREIGVAYSEKVMENTTHFIWKLFQENTYAERKSYDKVILFIDCKIPGESYVSGNEVHLDSFYIQGIQGTNPILEFTGRLFHELTHVWQWTGKRSAPGGLLEGMADFVRLKAGFAPEVWMGNPKGSRWDQGYDVTARFLDYCDGIKSGFVAGLNKEMKDTYSDSYFVELLDKTVDQVWDEYTSN</sequence>
<dbReference type="PANTHER" id="PTHR33321">
    <property type="match status" value="1"/>
</dbReference>
<dbReference type="InterPro" id="IPR007541">
    <property type="entry name" value="Uncharacterised_BSP"/>
</dbReference>
<dbReference type="EMBL" id="BAABME010000169">
    <property type="protein sequence ID" value="GAA0140314.1"/>
    <property type="molecule type" value="Genomic_DNA"/>
</dbReference>
<dbReference type="AlphaFoldDB" id="A0AAV3NM93"/>
<dbReference type="Pfam" id="PF04450">
    <property type="entry name" value="BSP"/>
    <property type="match status" value="1"/>
</dbReference>
<name>A0AAV3NM93_LITER</name>
<reference evidence="2 3" key="1">
    <citation type="submission" date="2024-01" db="EMBL/GenBank/DDBJ databases">
        <title>The complete chloroplast genome sequence of Lithospermum erythrorhizon: insights into the phylogenetic relationship among Boraginaceae species and the maternal lineages of purple gromwells.</title>
        <authorList>
            <person name="Okada T."/>
            <person name="Watanabe K."/>
        </authorList>
    </citation>
    <scope>NUCLEOTIDE SEQUENCE [LARGE SCALE GENOMIC DNA]</scope>
</reference>
<proteinExistence type="predicted"/>
<evidence type="ECO:0008006" key="4">
    <source>
        <dbReference type="Google" id="ProtNLM"/>
    </source>
</evidence>
<evidence type="ECO:0000313" key="3">
    <source>
        <dbReference type="Proteomes" id="UP001454036"/>
    </source>
</evidence>
<feature type="signal peptide" evidence="1">
    <location>
        <begin position="1"/>
        <end position="21"/>
    </location>
</feature>